<dbReference type="OrthoDB" id="164921at2"/>
<organism evidence="2 3">
    <name type="scientific">Tengunoibacter tsumagoiensis</name>
    <dbReference type="NCBI Taxonomy" id="2014871"/>
    <lineage>
        <taxon>Bacteria</taxon>
        <taxon>Bacillati</taxon>
        <taxon>Chloroflexota</taxon>
        <taxon>Ktedonobacteria</taxon>
        <taxon>Ktedonobacterales</taxon>
        <taxon>Dictyobacteraceae</taxon>
        <taxon>Tengunoibacter</taxon>
    </lineage>
</organism>
<feature type="compositionally biased region" description="Polar residues" evidence="1">
    <location>
        <begin position="64"/>
        <end position="74"/>
    </location>
</feature>
<comment type="caution">
    <text evidence="2">The sequence shown here is derived from an EMBL/GenBank/DDBJ whole genome shotgun (WGS) entry which is preliminary data.</text>
</comment>
<evidence type="ECO:0000313" key="3">
    <source>
        <dbReference type="Proteomes" id="UP000287352"/>
    </source>
</evidence>
<feature type="region of interest" description="Disordered" evidence="1">
    <location>
        <begin position="1"/>
        <end position="74"/>
    </location>
</feature>
<protein>
    <submittedName>
        <fullName evidence="2">Uncharacterized protein</fullName>
    </submittedName>
</protein>
<proteinExistence type="predicted"/>
<feature type="compositionally biased region" description="Low complexity" evidence="1">
    <location>
        <begin position="33"/>
        <end position="42"/>
    </location>
</feature>
<name>A0A402A6M4_9CHLR</name>
<evidence type="ECO:0000256" key="1">
    <source>
        <dbReference type="SAM" id="MobiDB-lite"/>
    </source>
</evidence>
<evidence type="ECO:0000313" key="2">
    <source>
        <dbReference type="EMBL" id="GCE14676.1"/>
    </source>
</evidence>
<gene>
    <name evidence="2" type="ORF">KTT_45350</name>
</gene>
<feature type="compositionally biased region" description="Polar residues" evidence="1">
    <location>
        <begin position="43"/>
        <end position="53"/>
    </location>
</feature>
<accession>A0A402A6M4</accession>
<dbReference type="EMBL" id="BIFR01000002">
    <property type="protein sequence ID" value="GCE14676.1"/>
    <property type="molecule type" value="Genomic_DNA"/>
</dbReference>
<keyword evidence="3" id="KW-1185">Reference proteome</keyword>
<dbReference type="RefSeq" id="WP_126582222.1">
    <property type="nucleotide sequence ID" value="NZ_BIFR01000002.1"/>
</dbReference>
<reference evidence="3" key="1">
    <citation type="submission" date="2018-12" db="EMBL/GenBank/DDBJ databases">
        <title>Tengunoibacter tsumagoiensis gen. nov., sp. nov., Dictyobacter kobayashii sp. nov., D. alpinus sp. nov., and D. joshuensis sp. nov. and description of Dictyobacteraceae fam. nov. within the order Ktedonobacterales isolated from Tengu-no-mugimeshi.</title>
        <authorList>
            <person name="Wang C.M."/>
            <person name="Zheng Y."/>
            <person name="Sakai Y."/>
            <person name="Toyoda A."/>
            <person name="Minakuchi Y."/>
            <person name="Abe K."/>
            <person name="Yokota A."/>
            <person name="Yabe S."/>
        </authorList>
    </citation>
    <scope>NUCLEOTIDE SEQUENCE [LARGE SCALE GENOMIC DNA]</scope>
    <source>
        <strain evidence="3">Uno3</strain>
    </source>
</reference>
<dbReference type="AlphaFoldDB" id="A0A402A6M4"/>
<dbReference type="Proteomes" id="UP000287352">
    <property type="component" value="Unassembled WGS sequence"/>
</dbReference>
<sequence length="128" mass="13964">MSYPGNEDQWSQQDDLNSPERLTHSSNEPLQPPVDQSQQPQQTGYVDQSQQAANPKDESHSMDQVRSQTEQQIDNAIDNLANKIPGAGKYVQQAKDAASGILDSLEAQAEKRLGGLGGIFGGNKEKDK</sequence>